<protein>
    <submittedName>
        <fullName evidence="1 2">Uncharacterized protein</fullName>
    </submittedName>
</protein>
<reference evidence="1 3" key="1">
    <citation type="journal article" date="2008" name="Science">
        <title>The Physcomitrella genome reveals evolutionary insights into the conquest of land by plants.</title>
        <authorList>
            <person name="Rensing S."/>
            <person name="Lang D."/>
            <person name="Zimmer A."/>
            <person name="Terry A."/>
            <person name="Salamov A."/>
            <person name="Shapiro H."/>
            <person name="Nishiyama T."/>
            <person name="Perroud P.-F."/>
            <person name="Lindquist E."/>
            <person name="Kamisugi Y."/>
            <person name="Tanahashi T."/>
            <person name="Sakakibara K."/>
            <person name="Fujita T."/>
            <person name="Oishi K."/>
            <person name="Shin-I T."/>
            <person name="Kuroki Y."/>
            <person name="Toyoda A."/>
            <person name="Suzuki Y."/>
            <person name="Hashimoto A."/>
            <person name="Yamaguchi K."/>
            <person name="Sugano A."/>
            <person name="Kohara Y."/>
            <person name="Fujiyama A."/>
            <person name="Anterola A."/>
            <person name="Aoki S."/>
            <person name="Ashton N."/>
            <person name="Barbazuk W.B."/>
            <person name="Barker E."/>
            <person name="Bennetzen J."/>
            <person name="Bezanilla M."/>
            <person name="Blankenship R."/>
            <person name="Cho S.H."/>
            <person name="Dutcher S."/>
            <person name="Estelle M."/>
            <person name="Fawcett J.A."/>
            <person name="Gundlach H."/>
            <person name="Hanada K."/>
            <person name="Heyl A."/>
            <person name="Hicks K.A."/>
            <person name="Hugh J."/>
            <person name="Lohr M."/>
            <person name="Mayer K."/>
            <person name="Melkozernov A."/>
            <person name="Murata T."/>
            <person name="Nelson D."/>
            <person name="Pils B."/>
            <person name="Prigge M."/>
            <person name="Reiss B."/>
            <person name="Renner T."/>
            <person name="Rombauts S."/>
            <person name="Rushton P."/>
            <person name="Sanderfoot A."/>
            <person name="Schween G."/>
            <person name="Shiu S.-H."/>
            <person name="Stueber K."/>
            <person name="Theodoulou F.L."/>
            <person name="Tu H."/>
            <person name="Van de Peer Y."/>
            <person name="Verrier P.J."/>
            <person name="Waters E."/>
            <person name="Wood A."/>
            <person name="Yang L."/>
            <person name="Cove D."/>
            <person name="Cuming A."/>
            <person name="Hasebe M."/>
            <person name="Lucas S."/>
            <person name="Mishler D.B."/>
            <person name="Reski R."/>
            <person name="Grigoriev I."/>
            <person name="Quatrano R.S."/>
            <person name="Boore J.L."/>
        </authorList>
    </citation>
    <scope>NUCLEOTIDE SEQUENCE [LARGE SCALE GENOMIC DNA]</scope>
    <source>
        <strain evidence="2 3">cv. Gransden 2004</strain>
    </source>
</reference>
<organism evidence="1">
    <name type="scientific">Physcomitrium patens</name>
    <name type="common">Spreading-leaved earth moss</name>
    <name type="synonym">Physcomitrella patens</name>
    <dbReference type="NCBI Taxonomy" id="3218"/>
    <lineage>
        <taxon>Eukaryota</taxon>
        <taxon>Viridiplantae</taxon>
        <taxon>Streptophyta</taxon>
        <taxon>Embryophyta</taxon>
        <taxon>Bryophyta</taxon>
        <taxon>Bryophytina</taxon>
        <taxon>Bryopsida</taxon>
        <taxon>Funariidae</taxon>
        <taxon>Funariales</taxon>
        <taxon>Funariaceae</taxon>
        <taxon>Physcomitrium</taxon>
    </lineage>
</organism>
<sequence length="107" mass="11656">MSRVNNPFTVFSLNCVNELVTLPKLSNSGLNFGDQDGFKISHKGASLQLFVDVVSETVDECSDPVSFLAPVDKTCPISPKVIVLRRDLPWRIKAGLSILLIILSLVG</sequence>
<dbReference type="PaxDb" id="3218-PP1S221_84V6.1"/>
<keyword evidence="3" id="KW-1185">Reference proteome</keyword>
<proteinExistence type="predicted"/>
<reference evidence="2" key="3">
    <citation type="submission" date="2020-12" db="UniProtKB">
        <authorList>
            <consortium name="EnsemblPlants"/>
        </authorList>
    </citation>
    <scope>IDENTIFICATION</scope>
</reference>
<gene>
    <name evidence="1" type="ORF">PHYPA_011989</name>
</gene>
<evidence type="ECO:0000313" key="2">
    <source>
        <dbReference type="EnsemblPlants" id="Pp3c8_24000V3.1"/>
    </source>
</evidence>
<evidence type="ECO:0000313" key="1">
    <source>
        <dbReference type="EMBL" id="PNR50092.1"/>
    </source>
</evidence>
<evidence type="ECO:0000313" key="3">
    <source>
        <dbReference type="Proteomes" id="UP000006727"/>
    </source>
</evidence>
<dbReference type="EMBL" id="ABEU02000008">
    <property type="protein sequence ID" value="PNR50092.1"/>
    <property type="molecule type" value="Genomic_DNA"/>
</dbReference>
<name>A0A2K1K8J6_PHYPA</name>
<dbReference type="Proteomes" id="UP000006727">
    <property type="component" value="Chromosome 8"/>
</dbReference>
<dbReference type="Gramene" id="Pp3c8_24000V3.1">
    <property type="protein sequence ID" value="Pp3c8_24000V3.1"/>
    <property type="gene ID" value="Pp3c8_24000"/>
</dbReference>
<dbReference type="InParanoid" id="A0A2K1K8J6"/>
<reference evidence="1 3" key="2">
    <citation type="journal article" date="2018" name="Plant J.">
        <title>The Physcomitrella patens chromosome-scale assembly reveals moss genome structure and evolution.</title>
        <authorList>
            <person name="Lang D."/>
            <person name="Ullrich K.K."/>
            <person name="Murat F."/>
            <person name="Fuchs J."/>
            <person name="Jenkins J."/>
            <person name="Haas F.B."/>
            <person name="Piednoel M."/>
            <person name="Gundlach H."/>
            <person name="Van Bel M."/>
            <person name="Meyberg R."/>
            <person name="Vives C."/>
            <person name="Morata J."/>
            <person name="Symeonidi A."/>
            <person name="Hiss M."/>
            <person name="Muchero W."/>
            <person name="Kamisugi Y."/>
            <person name="Saleh O."/>
            <person name="Blanc G."/>
            <person name="Decker E.L."/>
            <person name="van Gessel N."/>
            <person name="Grimwood J."/>
            <person name="Hayes R.D."/>
            <person name="Graham S.W."/>
            <person name="Gunter L.E."/>
            <person name="McDaniel S.F."/>
            <person name="Hoernstein S.N.W."/>
            <person name="Larsson A."/>
            <person name="Li F.W."/>
            <person name="Perroud P.F."/>
            <person name="Phillips J."/>
            <person name="Ranjan P."/>
            <person name="Rokshar D.S."/>
            <person name="Rothfels C.J."/>
            <person name="Schneider L."/>
            <person name="Shu S."/>
            <person name="Stevenson D.W."/>
            <person name="Thummler F."/>
            <person name="Tillich M."/>
            <person name="Villarreal Aguilar J.C."/>
            <person name="Widiez T."/>
            <person name="Wong G.K."/>
            <person name="Wymore A."/>
            <person name="Zhang Y."/>
            <person name="Zimmer A.D."/>
            <person name="Quatrano R.S."/>
            <person name="Mayer K.F.X."/>
            <person name="Goodstein D."/>
            <person name="Casacuberta J.M."/>
            <person name="Vandepoele K."/>
            <person name="Reski R."/>
            <person name="Cuming A.C."/>
            <person name="Tuskan G.A."/>
            <person name="Maumus F."/>
            <person name="Salse J."/>
            <person name="Schmutz J."/>
            <person name="Rensing S.A."/>
        </authorList>
    </citation>
    <scope>NUCLEOTIDE SEQUENCE [LARGE SCALE GENOMIC DNA]</scope>
    <source>
        <strain evidence="2 3">cv. Gransden 2004</strain>
    </source>
</reference>
<dbReference type="AlphaFoldDB" id="A0A2K1K8J6"/>
<dbReference type="EnsemblPlants" id="Pp3c8_24000V3.1">
    <property type="protein sequence ID" value="Pp3c8_24000V3.1"/>
    <property type="gene ID" value="Pp3c8_24000"/>
</dbReference>
<accession>A0A2K1K8J6</accession>